<evidence type="ECO:0000256" key="11">
    <source>
        <dbReference type="ARBA" id="ARBA00023303"/>
    </source>
</evidence>
<dbReference type="InterPro" id="IPR028325">
    <property type="entry name" value="VG_K_chnl"/>
</dbReference>
<evidence type="ECO:0000256" key="4">
    <source>
        <dbReference type="ARBA" id="ARBA00022692"/>
    </source>
</evidence>
<evidence type="ECO:0000256" key="9">
    <source>
        <dbReference type="ARBA" id="ARBA00023065"/>
    </source>
</evidence>
<feature type="transmembrane region" description="Helical" evidence="12">
    <location>
        <begin position="52"/>
        <end position="71"/>
    </location>
</feature>
<dbReference type="GO" id="GO:0005249">
    <property type="term" value="F:voltage-gated potassium channel activity"/>
    <property type="evidence" value="ECO:0007669"/>
    <property type="project" value="InterPro"/>
</dbReference>
<dbReference type="PRINTS" id="PR00169">
    <property type="entry name" value="KCHANNEL"/>
</dbReference>
<keyword evidence="3" id="KW-0633">Potassium transport</keyword>
<dbReference type="AlphaFoldDB" id="A0A382F5S3"/>
<keyword evidence="10 12" id="KW-0472">Membrane</keyword>
<evidence type="ECO:0000256" key="12">
    <source>
        <dbReference type="SAM" id="Phobius"/>
    </source>
</evidence>
<evidence type="ECO:0000256" key="6">
    <source>
        <dbReference type="ARBA" id="ARBA00022882"/>
    </source>
</evidence>
<feature type="non-terminal residue" evidence="14">
    <location>
        <position position="163"/>
    </location>
</feature>
<organism evidence="14">
    <name type="scientific">marine metagenome</name>
    <dbReference type="NCBI Taxonomy" id="408172"/>
    <lineage>
        <taxon>unclassified sequences</taxon>
        <taxon>metagenomes</taxon>
        <taxon>ecological metagenomes</taxon>
    </lineage>
</organism>
<evidence type="ECO:0000313" key="14">
    <source>
        <dbReference type="EMBL" id="SVB58049.1"/>
    </source>
</evidence>
<dbReference type="PANTHER" id="PTHR11537">
    <property type="entry name" value="VOLTAGE-GATED POTASSIUM CHANNEL"/>
    <property type="match status" value="1"/>
</dbReference>
<keyword evidence="5" id="KW-0631">Potassium channel</keyword>
<dbReference type="InterPro" id="IPR027359">
    <property type="entry name" value="Volt_channel_dom_sf"/>
</dbReference>
<dbReference type="Pfam" id="PF00520">
    <property type="entry name" value="Ion_trans"/>
    <property type="match status" value="1"/>
</dbReference>
<keyword evidence="6" id="KW-0851">Voltage-gated channel</keyword>
<evidence type="ECO:0000256" key="5">
    <source>
        <dbReference type="ARBA" id="ARBA00022826"/>
    </source>
</evidence>
<dbReference type="GO" id="GO:0008076">
    <property type="term" value="C:voltage-gated potassium channel complex"/>
    <property type="evidence" value="ECO:0007669"/>
    <property type="project" value="InterPro"/>
</dbReference>
<keyword evidence="9" id="KW-0406">Ion transport</keyword>
<dbReference type="GO" id="GO:0001508">
    <property type="term" value="P:action potential"/>
    <property type="evidence" value="ECO:0007669"/>
    <property type="project" value="TreeGrafter"/>
</dbReference>
<keyword evidence="2" id="KW-0813">Transport</keyword>
<dbReference type="InterPro" id="IPR005821">
    <property type="entry name" value="Ion_trans_dom"/>
</dbReference>
<feature type="transmembrane region" description="Helical" evidence="12">
    <location>
        <begin position="83"/>
        <end position="102"/>
    </location>
</feature>
<accession>A0A382F5S3</accession>
<evidence type="ECO:0000256" key="2">
    <source>
        <dbReference type="ARBA" id="ARBA00022448"/>
    </source>
</evidence>
<evidence type="ECO:0000256" key="10">
    <source>
        <dbReference type="ARBA" id="ARBA00023136"/>
    </source>
</evidence>
<evidence type="ECO:0000256" key="8">
    <source>
        <dbReference type="ARBA" id="ARBA00022989"/>
    </source>
</evidence>
<keyword evidence="4 12" id="KW-0812">Transmembrane</keyword>
<evidence type="ECO:0000259" key="13">
    <source>
        <dbReference type="Pfam" id="PF00520"/>
    </source>
</evidence>
<keyword evidence="8 12" id="KW-1133">Transmembrane helix</keyword>
<protein>
    <recommendedName>
        <fullName evidence="13">Ion transport domain-containing protein</fullName>
    </recommendedName>
</protein>
<gene>
    <name evidence="14" type="ORF">METZ01_LOCUS210903</name>
</gene>
<reference evidence="14" key="1">
    <citation type="submission" date="2018-05" db="EMBL/GenBank/DDBJ databases">
        <authorList>
            <person name="Lanie J.A."/>
            <person name="Ng W.-L."/>
            <person name="Kazmierczak K.M."/>
            <person name="Andrzejewski T.M."/>
            <person name="Davidsen T.M."/>
            <person name="Wayne K.J."/>
            <person name="Tettelin H."/>
            <person name="Glass J.I."/>
            <person name="Rusch D."/>
            <person name="Podicherti R."/>
            <person name="Tsui H.-C.T."/>
            <person name="Winkler M.E."/>
        </authorList>
    </citation>
    <scope>NUCLEOTIDE SEQUENCE</scope>
</reference>
<keyword evidence="11" id="KW-0407">Ion channel</keyword>
<evidence type="ECO:0000256" key="1">
    <source>
        <dbReference type="ARBA" id="ARBA00004141"/>
    </source>
</evidence>
<comment type="subcellular location">
    <subcellularLocation>
        <location evidence="1">Membrane</location>
        <topology evidence="1">Multi-pass membrane protein</topology>
    </subcellularLocation>
</comment>
<dbReference type="EMBL" id="UINC01048025">
    <property type="protein sequence ID" value="SVB58049.1"/>
    <property type="molecule type" value="Genomic_DNA"/>
</dbReference>
<name>A0A382F5S3_9ZZZZ</name>
<dbReference type="SUPFAM" id="SSF81324">
    <property type="entry name" value="Voltage-gated potassium channels"/>
    <property type="match status" value="1"/>
</dbReference>
<dbReference type="PANTHER" id="PTHR11537:SF254">
    <property type="entry name" value="POTASSIUM VOLTAGE-GATED CHANNEL PROTEIN SHAB"/>
    <property type="match status" value="1"/>
</dbReference>
<feature type="transmembrane region" description="Helical" evidence="12">
    <location>
        <begin position="21"/>
        <end position="40"/>
    </location>
</feature>
<proteinExistence type="predicted"/>
<evidence type="ECO:0000256" key="3">
    <source>
        <dbReference type="ARBA" id="ARBA00022538"/>
    </source>
</evidence>
<sequence length="163" mass="18720">MGTFKERIKVVIFGTDTWAGKTFDLALILTIVLSIITVLLESVTDYSLRYGAIFNSAEWIFTALFTVEYFLRIYCIRRPWSYVFSFYGIVDLLAVIPSYISLLIPGAGVFRVIRILRVLRIFRVLKLVQFMGEAELLTKALVASRRKIFIFLFSVMNIVIILG</sequence>
<dbReference type="Gene3D" id="1.20.120.350">
    <property type="entry name" value="Voltage-gated potassium channels. Chain C"/>
    <property type="match status" value="1"/>
</dbReference>
<feature type="domain" description="Ion transport" evidence="13">
    <location>
        <begin position="21"/>
        <end position="161"/>
    </location>
</feature>
<feature type="transmembrane region" description="Helical" evidence="12">
    <location>
        <begin position="146"/>
        <end position="162"/>
    </location>
</feature>
<keyword evidence="7" id="KW-0630">Potassium</keyword>
<evidence type="ECO:0000256" key="7">
    <source>
        <dbReference type="ARBA" id="ARBA00022958"/>
    </source>
</evidence>